<dbReference type="CDD" id="cd20642">
    <property type="entry name" value="CYP72"/>
    <property type="match status" value="1"/>
</dbReference>
<dbReference type="InterPro" id="IPR036396">
    <property type="entry name" value="Cyt_P450_sf"/>
</dbReference>
<dbReference type="PANTHER" id="PTHR24282:SF255">
    <property type="entry name" value="CYTOCHROME P450 72A11-RELATED"/>
    <property type="match status" value="1"/>
</dbReference>
<evidence type="ECO:0000256" key="6">
    <source>
        <dbReference type="ARBA" id="ARBA00022989"/>
    </source>
</evidence>
<evidence type="ECO:0000313" key="15">
    <source>
        <dbReference type="Proteomes" id="UP001189624"/>
    </source>
</evidence>
<name>A0AA86TAE2_9FABA</name>
<dbReference type="GO" id="GO:0020037">
    <property type="term" value="F:heme binding"/>
    <property type="evidence" value="ECO:0007669"/>
    <property type="project" value="InterPro"/>
</dbReference>
<dbReference type="Gene3D" id="1.10.630.10">
    <property type="entry name" value="Cytochrome P450"/>
    <property type="match status" value="1"/>
</dbReference>
<evidence type="ECO:0000256" key="11">
    <source>
        <dbReference type="PIRSR" id="PIRSR602401-1"/>
    </source>
</evidence>
<dbReference type="PANTHER" id="PTHR24282">
    <property type="entry name" value="CYTOCHROME P450 FAMILY MEMBER"/>
    <property type="match status" value="1"/>
</dbReference>
<keyword evidence="4 13" id="KW-0812">Transmembrane</keyword>
<dbReference type="GO" id="GO:0005506">
    <property type="term" value="F:iron ion binding"/>
    <property type="evidence" value="ECO:0007669"/>
    <property type="project" value="InterPro"/>
</dbReference>
<dbReference type="EMBL" id="OY731402">
    <property type="protein sequence ID" value="CAJ1957816.1"/>
    <property type="molecule type" value="Genomic_DNA"/>
</dbReference>
<gene>
    <name evidence="14" type="ORF">AYBTSS11_LOCUS17409</name>
</gene>
<keyword evidence="3 11" id="KW-0349">Heme</keyword>
<evidence type="ECO:0000256" key="1">
    <source>
        <dbReference type="ARBA" id="ARBA00004167"/>
    </source>
</evidence>
<evidence type="ECO:0008006" key="16">
    <source>
        <dbReference type="Google" id="ProtNLM"/>
    </source>
</evidence>
<keyword evidence="5 11" id="KW-0479">Metal-binding</keyword>
<proteinExistence type="inferred from homology"/>
<dbReference type="PRINTS" id="PR00385">
    <property type="entry name" value="P450"/>
</dbReference>
<reference evidence="14" key="1">
    <citation type="submission" date="2023-10" db="EMBL/GenBank/DDBJ databases">
        <authorList>
            <person name="Domelevo Entfellner J.-B."/>
        </authorList>
    </citation>
    <scope>NUCLEOTIDE SEQUENCE</scope>
</reference>
<dbReference type="GO" id="GO:0004497">
    <property type="term" value="F:monooxygenase activity"/>
    <property type="evidence" value="ECO:0007669"/>
    <property type="project" value="UniProtKB-KW"/>
</dbReference>
<keyword evidence="8 11" id="KW-0408">Iron</keyword>
<evidence type="ECO:0000256" key="7">
    <source>
        <dbReference type="ARBA" id="ARBA00023002"/>
    </source>
</evidence>
<evidence type="ECO:0000256" key="2">
    <source>
        <dbReference type="ARBA" id="ARBA00010617"/>
    </source>
</evidence>
<comment type="cofactor">
    <cofactor evidence="11">
        <name>heme</name>
        <dbReference type="ChEBI" id="CHEBI:30413"/>
    </cofactor>
</comment>
<keyword evidence="15" id="KW-1185">Reference proteome</keyword>
<comment type="similarity">
    <text evidence="2 12">Belongs to the cytochrome P450 family.</text>
</comment>
<evidence type="ECO:0000313" key="14">
    <source>
        <dbReference type="EMBL" id="CAJ1957816.1"/>
    </source>
</evidence>
<keyword evidence="7 12" id="KW-0560">Oxidoreductase</keyword>
<keyword evidence="10 13" id="KW-0472">Membrane</keyword>
<dbReference type="PRINTS" id="PR00463">
    <property type="entry name" value="EP450I"/>
</dbReference>
<keyword evidence="6 13" id="KW-1133">Transmembrane helix</keyword>
<evidence type="ECO:0000256" key="9">
    <source>
        <dbReference type="ARBA" id="ARBA00023033"/>
    </source>
</evidence>
<dbReference type="Proteomes" id="UP001189624">
    <property type="component" value="Chromosome 5"/>
</dbReference>
<evidence type="ECO:0000256" key="10">
    <source>
        <dbReference type="ARBA" id="ARBA00023136"/>
    </source>
</evidence>
<dbReference type="GO" id="GO:0016020">
    <property type="term" value="C:membrane"/>
    <property type="evidence" value="ECO:0007669"/>
    <property type="project" value="UniProtKB-SubCell"/>
</dbReference>
<feature type="transmembrane region" description="Helical" evidence="13">
    <location>
        <begin position="6"/>
        <end position="24"/>
    </location>
</feature>
<evidence type="ECO:0000256" key="12">
    <source>
        <dbReference type="RuleBase" id="RU000461"/>
    </source>
</evidence>
<dbReference type="SUPFAM" id="SSF48264">
    <property type="entry name" value="Cytochrome P450"/>
    <property type="match status" value="1"/>
</dbReference>
<dbReference type="PROSITE" id="PS00086">
    <property type="entry name" value="CYTOCHROME_P450"/>
    <property type="match status" value="1"/>
</dbReference>
<dbReference type="InterPro" id="IPR002401">
    <property type="entry name" value="Cyt_P450_E_grp-I"/>
</dbReference>
<dbReference type="FunFam" id="1.10.630.10:FF:000029">
    <property type="entry name" value="Cytochrome P450 734A1"/>
    <property type="match status" value="1"/>
</dbReference>
<evidence type="ECO:0000256" key="13">
    <source>
        <dbReference type="SAM" id="Phobius"/>
    </source>
</evidence>
<sequence>MEAARAITLTLILILVLIWAWRILSRLWFTPKRLEKLLREQGFQGNPYKVLVGDSKEFLKMREEALSKPMNLSDDIVPRVEPYLHHSVNTHGKNSFIWLGPTPRVTILDPEQIKDVFNKMSDFPKPDTNPLVKLLATGVAGYEGEKWSKHRRLINPAFNLEKLKTMLPLFFKSCNDLISKWEGMLSPDGSCEIDVWPFLQNLTSDVIARSAFGSSFEEGRRIFQLQREQVKLLTQVILKIQIPGWRFLPTKTHRRMKEIDRDIKASLKDMIYKREKAQKAGEATNNDLLGILLESNHREIQEHGNKNSKNVGMSLEDVIEECKLFYFAGQETTSVLLVWTMVLLSRYPYWQERAREEVFQVFGNEKLDFDGLSRLKIVSIVTMILYEVLRLYPPALGMARLVKKDLKLGNSTLPAGVHVFLPTILVQHECELWGEDAKQFNPERFSEGVVKATKGRVSFFPFGWGPRICIGQNFSMLEAKMALSMILQHFSFELSPAYAHAPTMSITLQPQFGAHIILHRYERK</sequence>
<evidence type="ECO:0000256" key="3">
    <source>
        <dbReference type="ARBA" id="ARBA00022617"/>
    </source>
</evidence>
<dbReference type="Pfam" id="PF00067">
    <property type="entry name" value="p450"/>
    <property type="match status" value="1"/>
</dbReference>
<evidence type="ECO:0000256" key="4">
    <source>
        <dbReference type="ARBA" id="ARBA00022692"/>
    </source>
</evidence>
<protein>
    <recommendedName>
        <fullName evidence="16">Cytochrome P450</fullName>
    </recommendedName>
</protein>
<accession>A0AA86TAE2</accession>
<dbReference type="Gramene" id="rna-AYBTSS11_LOCUS17409">
    <property type="protein sequence ID" value="CAJ1957816.1"/>
    <property type="gene ID" value="gene-AYBTSS11_LOCUS17409"/>
</dbReference>
<evidence type="ECO:0000256" key="5">
    <source>
        <dbReference type="ARBA" id="ARBA00022723"/>
    </source>
</evidence>
<dbReference type="InterPro" id="IPR050665">
    <property type="entry name" value="Cytochrome_P450_Monooxygen"/>
</dbReference>
<comment type="subcellular location">
    <subcellularLocation>
        <location evidence="1">Membrane</location>
        <topology evidence="1">Single-pass membrane protein</topology>
    </subcellularLocation>
</comment>
<dbReference type="InterPro" id="IPR001128">
    <property type="entry name" value="Cyt_P450"/>
</dbReference>
<organism evidence="14 15">
    <name type="scientific">Sphenostylis stenocarpa</name>
    <dbReference type="NCBI Taxonomy" id="92480"/>
    <lineage>
        <taxon>Eukaryota</taxon>
        <taxon>Viridiplantae</taxon>
        <taxon>Streptophyta</taxon>
        <taxon>Embryophyta</taxon>
        <taxon>Tracheophyta</taxon>
        <taxon>Spermatophyta</taxon>
        <taxon>Magnoliopsida</taxon>
        <taxon>eudicotyledons</taxon>
        <taxon>Gunneridae</taxon>
        <taxon>Pentapetalae</taxon>
        <taxon>rosids</taxon>
        <taxon>fabids</taxon>
        <taxon>Fabales</taxon>
        <taxon>Fabaceae</taxon>
        <taxon>Papilionoideae</taxon>
        <taxon>50 kb inversion clade</taxon>
        <taxon>NPAAA clade</taxon>
        <taxon>indigoferoid/millettioid clade</taxon>
        <taxon>Phaseoleae</taxon>
        <taxon>Sphenostylis</taxon>
    </lineage>
</organism>
<keyword evidence="9 12" id="KW-0503">Monooxygenase</keyword>
<feature type="binding site" description="axial binding residue" evidence="11">
    <location>
        <position position="469"/>
    </location>
    <ligand>
        <name>heme</name>
        <dbReference type="ChEBI" id="CHEBI:30413"/>
    </ligand>
    <ligandPart>
        <name>Fe</name>
        <dbReference type="ChEBI" id="CHEBI:18248"/>
    </ligandPart>
</feature>
<dbReference type="GO" id="GO:0016705">
    <property type="term" value="F:oxidoreductase activity, acting on paired donors, with incorporation or reduction of molecular oxygen"/>
    <property type="evidence" value="ECO:0007669"/>
    <property type="project" value="InterPro"/>
</dbReference>
<evidence type="ECO:0000256" key="8">
    <source>
        <dbReference type="ARBA" id="ARBA00023004"/>
    </source>
</evidence>
<dbReference type="InterPro" id="IPR017972">
    <property type="entry name" value="Cyt_P450_CS"/>
</dbReference>
<dbReference type="AlphaFoldDB" id="A0AA86TAE2"/>